<evidence type="ECO:0000313" key="2">
    <source>
        <dbReference type="EMBL" id="AUN96924.1"/>
    </source>
</evidence>
<sequence length="456" mass="48067">MKKSLLIVSALSLISTSAMASQARLLALGMNETDNEGMYHVSDARNMFLNPAYINLYSNHAVFEWGDTGLNARAGATTSVATLNNNTSSPKAQGGVFKTYGDFVYGLYFGNESNTSSLLRVAGTSAASAMNAYTGAATSPQSKMLQTADNQVDLFFGGGSDLKWAVNPTVAFGKDDARKAKDSAIALRGGVIGSGWDAHLNVSLASKAEATDTIAAAALGIASTAVTQEFEGKLGLQVGGSYVFSGNNRAFGYVKHYGWEQKDSFGYNATQQANIGGQQGTVKGDFTSYYLGWGSHTDVNTTDKLFYSFAAKKTDINLKFSNKGEIRHIALPLTIGYEAQATDWLVLRGSVVQNIWGQQDNKNVDNYAAGGTRLNKVASNLISKIYGGSGKKSLANSTQVNAGATLSFGQISVDGLISATNGTGAQTKSATDSNAPKVGILSLENLETSVAVTYKF</sequence>
<accession>Q5GQ95</accession>
<organism evidence="3">
    <name type="scientific">Bacteriovorax stolpii</name>
    <name type="common">Bdellovibrio stolpii</name>
    <dbReference type="NCBI Taxonomy" id="960"/>
    <lineage>
        <taxon>Bacteria</taxon>
        <taxon>Pseudomonadati</taxon>
        <taxon>Bdellovibrionota</taxon>
        <taxon>Bacteriovoracia</taxon>
        <taxon>Bacteriovoracales</taxon>
        <taxon>Bacteriovoracaceae</taxon>
        <taxon>Bacteriovorax</taxon>
    </lineage>
</organism>
<keyword evidence="1" id="KW-0732">Signal</keyword>
<dbReference type="EMBL" id="AJ634000">
    <property type="protein sequence ID" value="CAG23942.1"/>
    <property type="molecule type" value="Genomic_DNA"/>
</dbReference>
<dbReference type="AlphaFoldDB" id="Q5GQ95"/>
<feature type="chain" id="PRO_5015097893" evidence="1">
    <location>
        <begin position="21"/>
        <end position="456"/>
    </location>
</feature>
<keyword evidence="4" id="KW-1185">Reference proteome</keyword>
<protein>
    <submittedName>
        <fullName evidence="3">Outer membrane protein</fullName>
    </submittedName>
</protein>
<dbReference type="RefSeq" id="WP_102242219.1">
    <property type="nucleotide sequence ID" value="NZ_CP025704.1"/>
</dbReference>
<reference evidence="2 4" key="2">
    <citation type="submission" date="2018-01" db="EMBL/GenBank/DDBJ databases">
        <title>Complete genome sequence of Bacteriovorax stolpii DSM12778.</title>
        <authorList>
            <person name="Tang B."/>
            <person name="Chang J."/>
        </authorList>
    </citation>
    <scope>NUCLEOTIDE SEQUENCE [LARGE SCALE GENOMIC DNA]</scope>
    <source>
        <strain evidence="2 4">DSM 12778</strain>
    </source>
</reference>
<feature type="signal peptide" evidence="1">
    <location>
        <begin position="1"/>
        <end position="20"/>
    </location>
</feature>
<gene>
    <name evidence="3" type="primary">omp</name>
    <name evidence="2" type="ORF">C0V70_02140</name>
</gene>
<evidence type="ECO:0000313" key="3">
    <source>
        <dbReference type="EMBL" id="CAG23942.1"/>
    </source>
</evidence>
<evidence type="ECO:0000313" key="4">
    <source>
        <dbReference type="Proteomes" id="UP000235584"/>
    </source>
</evidence>
<dbReference type="Proteomes" id="UP000235584">
    <property type="component" value="Chromosome"/>
</dbReference>
<evidence type="ECO:0000256" key="1">
    <source>
        <dbReference type="SAM" id="SignalP"/>
    </source>
</evidence>
<dbReference type="KEGG" id="bsto:C0V70_02140"/>
<proteinExistence type="predicted"/>
<reference evidence="3" key="1">
    <citation type="journal article" date="2005" name="FEMS Microbiol. Lett.">
        <title>Characterization of outer membrane protein fractions of Bdellovibrionales.</title>
        <authorList>
            <person name="Beck S."/>
            <person name="Strauch E."/>
            <person name="Appel B."/>
            <person name="Linscheid M."/>
        </authorList>
    </citation>
    <scope>NUCLEOTIDE SEQUENCE</scope>
    <source>
        <strain evidence="3">DSM 12778</strain>
    </source>
</reference>
<name>Q5GQ95_BACTC</name>
<dbReference type="EMBL" id="CP025704">
    <property type="protein sequence ID" value="AUN96924.1"/>
    <property type="molecule type" value="Genomic_DNA"/>
</dbReference>